<keyword evidence="3" id="KW-0600">Photoreceptor protein</keyword>
<dbReference type="InterPro" id="IPR043150">
    <property type="entry name" value="Phytochrome_PHY_sf"/>
</dbReference>
<dbReference type="PANTHER" id="PTHR41523:SF7">
    <property type="entry name" value="HISTIDINE KINASE"/>
    <property type="match status" value="1"/>
</dbReference>
<dbReference type="PIRSF" id="PIRSF036397">
    <property type="entry name" value="Bactrphtchrm_rec"/>
    <property type="match status" value="1"/>
</dbReference>
<dbReference type="Gene3D" id="3.30.450.270">
    <property type="match status" value="1"/>
</dbReference>
<reference evidence="16" key="1">
    <citation type="submission" date="2018-07" db="EMBL/GenBank/DDBJ databases">
        <authorList>
            <person name="Peiro R."/>
            <person name="Begona"/>
            <person name="Cbmso G."/>
            <person name="Lopez M."/>
            <person name="Gonzalez S."/>
        </authorList>
    </citation>
    <scope>NUCLEOTIDE SEQUENCE [LARGE SCALE GENOMIC DNA]</scope>
</reference>
<dbReference type="EMBL" id="UEYP01000003">
    <property type="protein sequence ID" value="SSC66877.1"/>
    <property type="molecule type" value="Genomic_DNA"/>
</dbReference>
<feature type="modified residue" description="4-aspartylphosphate" evidence="12">
    <location>
        <position position="782"/>
    </location>
</feature>
<keyword evidence="10" id="KW-0157">Chromophore</keyword>
<dbReference type="Gene3D" id="3.30.450.40">
    <property type="match status" value="1"/>
</dbReference>
<dbReference type="Pfam" id="PF00360">
    <property type="entry name" value="PHY"/>
    <property type="match status" value="1"/>
</dbReference>
<evidence type="ECO:0000256" key="5">
    <source>
        <dbReference type="ARBA" id="ARBA00022606"/>
    </source>
</evidence>
<keyword evidence="7" id="KW-0547">Nucleotide-binding</keyword>
<evidence type="ECO:0000256" key="10">
    <source>
        <dbReference type="ARBA" id="ARBA00022991"/>
    </source>
</evidence>
<evidence type="ECO:0000256" key="12">
    <source>
        <dbReference type="PROSITE-ProRule" id="PRU00169"/>
    </source>
</evidence>
<organism evidence="15 16">
    <name type="scientific">Ciceribacter selenitireducens ATCC BAA-1503</name>
    <dbReference type="NCBI Taxonomy" id="1336235"/>
    <lineage>
        <taxon>Bacteria</taxon>
        <taxon>Pseudomonadati</taxon>
        <taxon>Pseudomonadota</taxon>
        <taxon>Alphaproteobacteria</taxon>
        <taxon>Hyphomicrobiales</taxon>
        <taxon>Rhizobiaceae</taxon>
        <taxon>Ciceribacter</taxon>
    </lineage>
</organism>
<dbReference type="GO" id="GO:0006355">
    <property type="term" value="P:regulation of DNA-templated transcription"/>
    <property type="evidence" value="ECO:0007669"/>
    <property type="project" value="InterPro"/>
</dbReference>
<keyword evidence="4 12" id="KW-0597">Phosphoprotein</keyword>
<keyword evidence="9" id="KW-0067">ATP-binding</keyword>
<dbReference type="SUPFAM" id="SSF52172">
    <property type="entry name" value="CheY-like"/>
    <property type="match status" value="1"/>
</dbReference>
<dbReference type="EC" id="2.7.13.3" evidence="2"/>
<dbReference type="InterPro" id="IPR016132">
    <property type="entry name" value="Phyto_chromo_attachment"/>
</dbReference>
<dbReference type="InterPro" id="IPR029016">
    <property type="entry name" value="GAF-like_dom_sf"/>
</dbReference>
<comment type="catalytic activity">
    <reaction evidence="1">
        <text>ATP + protein L-histidine = ADP + protein N-phospho-L-histidine.</text>
        <dbReference type="EC" id="2.7.13.3"/>
    </reaction>
</comment>
<dbReference type="Gene3D" id="3.40.50.2300">
    <property type="match status" value="1"/>
</dbReference>
<dbReference type="GO" id="GO:0005524">
    <property type="term" value="F:ATP binding"/>
    <property type="evidence" value="ECO:0007669"/>
    <property type="project" value="UniProtKB-KW"/>
</dbReference>
<dbReference type="SMART" id="SM00065">
    <property type="entry name" value="GAF"/>
    <property type="match status" value="1"/>
</dbReference>
<evidence type="ECO:0000256" key="11">
    <source>
        <dbReference type="ARBA" id="ARBA00023170"/>
    </source>
</evidence>
<dbReference type="InterPro" id="IPR011006">
    <property type="entry name" value="CheY-like_superfamily"/>
</dbReference>
<sequence>MSSSQPVNLTNCDREPIHVPGSIQPHGALLACDSSAGVIIRHSTNAGAMLDFEGPLNGTNLTVALGGVATHAIRNALAAAPDASRPALLPQLAIGNGRVFDVTVHRHAGHAILEFEQPDADALPLQLARELIGRIRTTDNTDQLLRKTTILLRAVLGYDRVMIYRLEHDGAGKVEAEAKRGDLESFLGQYFPASDIPQQARALYLKNPIRIISDSQGHRTPIEPAVDASGEPLDLSYAHLRSVSPIHLEYLRNMGVGASMSISIIIDGALWGLIACHHYTPKALSMPQRIAAEMFSDFFSMHLLGLLQQHKLENVATARRALDRFFQRASEKTEVFELMCDALPDFREALPCDGIGLFLQGEWCAIGDTPPATAIEDLANYISGVGEKRVWATHRLSQVYPPAEDFHREVSGVLAVPLSHISTDCLLFFRKERLETLNWAGNPDKSYESGPLGDRLTPRKSFAIWKETVERQSEPWSDADREIAAAVHSATVEVVLRHSELMQEERLKAEVRQRLLNEELNHRVKNILAVIKSLVATPAKDGATLKEYITSLKGRIQALSHAHDQVIRGSGGGEIKGLLEAELSPYRSASGTIHLDGPRVQLDGRAYAVAALVVHELCTNAAKYGSLSTQGGRLDVTWQARPNGDLEVSWQESGGPPVEVPSTRGFGTALIDRSIPFDLGGKSTVTFDPAGLRASLVFPGRFLHVQADREAQAEAREQSHPSSSLKGTENMSLLLVEDQVLIAMDAEAMLAELNVGNVVTANSSGMALDQLKTFNPDFALLDINLGIGTSVPVAEELTRRGVPFVFATGYDDRTALPVELLSVPVVRKPYDTEQLRKALGAYLEKAGGEAR</sequence>
<dbReference type="InterPro" id="IPR009219">
    <property type="entry name" value="Bactrphtchr_CheY"/>
</dbReference>
<dbReference type="InterPro" id="IPR013654">
    <property type="entry name" value="PAS_2"/>
</dbReference>
<gene>
    <name evidence="15" type="ORF">RHIZ70_2585</name>
</gene>
<evidence type="ECO:0000256" key="1">
    <source>
        <dbReference type="ARBA" id="ARBA00000085"/>
    </source>
</evidence>
<dbReference type="GO" id="GO:0000160">
    <property type="term" value="P:phosphorelay signal transduction system"/>
    <property type="evidence" value="ECO:0007669"/>
    <property type="project" value="InterPro"/>
</dbReference>
<dbReference type="PANTHER" id="PTHR41523">
    <property type="entry name" value="TWO-COMPONENT SYSTEM SENSOR PROTEIN"/>
    <property type="match status" value="1"/>
</dbReference>
<evidence type="ECO:0000256" key="8">
    <source>
        <dbReference type="ARBA" id="ARBA00022777"/>
    </source>
</evidence>
<dbReference type="GO" id="GO:0009881">
    <property type="term" value="F:photoreceptor activity"/>
    <property type="evidence" value="ECO:0007669"/>
    <property type="project" value="UniProtKB-KW"/>
</dbReference>
<dbReference type="InterPro" id="IPR001789">
    <property type="entry name" value="Sig_transdc_resp-reg_receiver"/>
</dbReference>
<evidence type="ECO:0000256" key="4">
    <source>
        <dbReference type="ARBA" id="ARBA00022553"/>
    </source>
</evidence>
<evidence type="ECO:0000256" key="6">
    <source>
        <dbReference type="ARBA" id="ARBA00022679"/>
    </source>
</evidence>
<dbReference type="SUPFAM" id="SSF55781">
    <property type="entry name" value="GAF domain-like"/>
    <property type="match status" value="2"/>
</dbReference>
<dbReference type="Gene3D" id="3.30.450.20">
    <property type="entry name" value="PAS domain"/>
    <property type="match status" value="1"/>
</dbReference>
<dbReference type="InterPro" id="IPR036890">
    <property type="entry name" value="HATPase_C_sf"/>
</dbReference>
<dbReference type="GO" id="GO:0004673">
    <property type="term" value="F:protein histidine kinase activity"/>
    <property type="evidence" value="ECO:0007669"/>
    <property type="project" value="UniProtKB-EC"/>
</dbReference>
<dbReference type="Pfam" id="PF08446">
    <property type="entry name" value="PAS_2"/>
    <property type="match status" value="1"/>
</dbReference>
<keyword evidence="8" id="KW-0418">Kinase</keyword>
<dbReference type="PROSITE" id="PS50110">
    <property type="entry name" value="RESPONSE_REGULATORY"/>
    <property type="match status" value="1"/>
</dbReference>
<evidence type="ECO:0000313" key="16">
    <source>
        <dbReference type="Proteomes" id="UP000254764"/>
    </source>
</evidence>
<dbReference type="Pfam" id="PF01590">
    <property type="entry name" value="GAF"/>
    <property type="match status" value="1"/>
</dbReference>
<keyword evidence="5" id="KW-0716">Sensory transduction</keyword>
<dbReference type="InterPro" id="IPR035965">
    <property type="entry name" value="PAS-like_dom_sf"/>
</dbReference>
<evidence type="ECO:0000256" key="2">
    <source>
        <dbReference type="ARBA" id="ARBA00012438"/>
    </source>
</evidence>
<dbReference type="InterPro" id="IPR011102">
    <property type="entry name" value="Sig_transdc_His_kinase_HWE"/>
</dbReference>
<dbReference type="GO" id="GO:0009584">
    <property type="term" value="P:detection of visible light"/>
    <property type="evidence" value="ECO:0007669"/>
    <property type="project" value="InterPro"/>
</dbReference>
<evidence type="ECO:0000259" key="14">
    <source>
        <dbReference type="PROSITE" id="PS50110"/>
    </source>
</evidence>
<accession>A0A376AGT7</accession>
<dbReference type="PROSITE" id="PS50046">
    <property type="entry name" value="PHYTOCHROME_2"/>
    <property type="match status" value="1"/>
</dbReference>
<dbReference type="OrthoDB" id="9760752at2"/>
<evidence type="ECO:0000256" key="3">
    <source>
        <dbReference type="ARBA" id="ARBA00022543"/>
    </source>
</evidence>
<dbReference type="RefSeq" id="WP_115669585.1">
    <property type="nucleotide sequence ID" value="NZ_UEYP01000003.1"/>
</dbReference>
<dbReference type="InterPro" id="IPR013515">
    <property type="entry name" value="Phytochrome_cen-reg"/>
</dbReference>
<dbReference type="SMART" id="SM00911">
    <property type="entry name" value="HWE_HK"/>
    <property type="match status" value="1"/>
</dbReference>
<keyword evidence="11" id="KW-0675">Receptor</keyword>
<protein>
    <recommendedName>
        <fullName evidence="2">histidine kinase</fullName>
        <ecNumber evidence="2">2.7.13.3</ecNumber>
    </recommendedName>
</protein>
<proteinExistence type="predicted"/>
<dbReference type="AlphaFoldDB" id="A0A376AGT7"/>
<dbReference type="PRINTS" id="PR01033">
    <property type="entry name" value="PHYTOCHROME"/>
</dbReference>
<dbReference type="Gene3D" id="3.30.565.10">
    <property type="entry name" value="Histidine kinase-like ATPase, C-terminal domain"/>
    <property type="match status" value="1"/>
</dbReference>
<feature type="domain" description="Response regulatory" evidence="14">
    <location>
        <begin position="732"/>
        <end position="843"/>
    </location>
</feature>
<dbReference type="SUPFAM" id="SSF55785">
    <property type="entry name" value="PYP-like sensor domain (PAS domain)"/>
    <property type="match status" value="1"/>
</dbReference>
<evidence type="ECO:0000259" key="13">
    <source>
        <dbReference type="PROSITE" id="PS50046"/>
    </source>
</evidence>
<keyword evidence="6" id="KW-0808">Transferase</keyword>
<dbReference type="InterPro" id="IPR003018">
    <property type="entry name" value="GAF"/>
</dbReference>
<dbReference type="Pfam" id="PF07536">
    <property type="entry name" value="HWE_HK"/>
    <property type="match status" value="1"/>
</dbReference>
<feature type="domain" description="Phytochrome chromophore attachment site" evidence="13">
    <location>
        <begin position="140"/>
        <end position="297"/>
    </location>
</feature>
<evidence type="ECO:0000256" key="7">
    <source>
        <dbReference type="ARBA" id="ARBA00022741"/>
    </source>
</evidence>
<evidence type="ECO:0000256" key="9">
    <source>
        <dbReference type="ARBA" id="ARBA00022840"/>
    </source>
</evidence>
<dbReference type="Pfam" id="PF00072">
    <property type="entry name" value="Response_reg"/>
    <property type="match status" value="1"/>
</dbReference>
<name>A0A376AGT7_9HYPH</name>
<dbReference type="InterPro" id="IPR001294">
    <property type="entry name" value="Phytochrome"/>
</dbReference>
<keyword evidence="16" id="KW-1185">Reference proteome</keyword>
<dbReference type="Proteomes" id="UP000254764">
    <property type="component" value="Unassembled WGS sequence"/>
</dbReference>
<dbReference type="SMART" id="SM00448">
    <property type="entry name" value="REC"/>
    <property type="match status" value="1"/>
</dbReference>
<evidence type="ECO:0000313" key="15">
    <source>
        <dbReference type="EMBL" id="SSC66877.1"/>
    </source>
</evidence>